<evidence type="ECO:0000313" key="13">
    <source>
        <dbReference type="Proteomes" id="UP000677228"/>
    </source>
</evidence>
<feature type="non-terminal residue" evidence="11">
    <location>
        <position position="1"/>
    </location>
</feature>
<evidence type="ECO:0000256" key="5">
    <source>
        <dbReference type="ARBA" id="ARBA00020267"/>
    </source>
</evidence>
<evidence type="ECO:0000256" key="9">
    <source>
        <dbReference type="ARBA" id="ARBA00022737"/>
    </source>
</evidence>
<keyword evidence="7" id="KW-0853">WD repeat</keyword>
<dbReference type="Proteomes" id="UP000677228">
    <property type="component" value="Unassembled WGS sequence"/>
</dbReference>
<evidence type="ECO:0000256" key="1">
    <source>
        <dbReference type="ARBA" id="ARBA00004123"/>
    </source>
</evidence>
<dbReference type="InterPro" id="IPR037289">
    <property type="entry name" value="Elp2"/>
</dbReference>
<comment type="subcellular location">
    <subcellularLocation>
        <location evidence="2">Cytoplasm</location>
    </subcellularLocation>
    <subcellularLocation>
        <location evidence="1">Nucleus</location>
    </subcellularLocation>
</comment>
<evidence type="ECO:0000313" key="12">
    <source>
        <dbReference type="EMBL" id="CAF4376313.1"/>
    </source>
</evidence>
<reference evidence="11" key="1">
    <citation type="submission" date="2021-02" db="EMBL/GenBank/DDBJ databases">
        <authorList>
            <person name="Nowell W R."/>
        </authorList>
    </citation>
    <scope>NUCLEOTIDE SEQUENCE</scope>
</reference>
<dbReference type="GO" id="GO:0005737">
    <property type="term" value="C:cytoplasm"/>
    <property type="evidence" value="ECO:0007669"/>
    <property type="project" value="UniProtKB-SubCell"/>
</dbReference>
<dbReference type="AlphaFoldDB" id="A0A8S2FWP1"/>
<evidence type="ECO:0000256" key="3">
    <source>
        <dbReference type="ARBA" id="ARBA00005043"/>
    </source>
</evidence>
<dbReference type="SMART" id="SM00320">
    <property type="entry name" value="WD40"/>
    <property type="match status" value="2"/>
</dbReference>
<organism evidence="11 13">
    <name type="scientific">Didymodactylos carnosus</name>
    <dbReference type="NCBI Taxonomy" id="1234261"/>
    <lineage>
        <taxon>Eukaryota</taxon>
        <taxon>Metazoa</taxon>
        <taxon>Spiralia</taxon>
        <taxon>Gnathifera</taxon>
        <taxon>Rotifera</taxon>
        <taxon>Eurotatoria</taxon>
        <taxon>Bdelloidea</taxon>
        <taxon>Philodinida</taxon>
        <taxon>Philodinidae</taxon>
        <taxon>Didymodactylos</taxon>
    </lineage>
</organism>
<comment type="pathway">
    <text evidence="3">tRNA modification; 5-methoxycarbonylmethyl-2-thiouridine-tRNA biosynthesis.</text>
</comment>
<evidence type="ECO:0000256" key="4">
    <source>
        <dbReference type="ARBA" id="ARBA00005881"/>
    </source>
</evidence>
<sequence length="173" mass="19891">SRKWSVASCSQDTYIRVWQFSFENEIKEEEMRMASEKLQASSLIEVTELKLKRSSFTFKKNEIIQIVEVTLDSVFLGHEDAVYGLCWFPQQGKNDEGNLFNMLLSSSMDKSMILWMYDEEQKIYVDKARVGEVGGNTLGFYGCTFSPCGTYILGHGYEGALHLWKIEKVNHLS</sequence>
<dbReference type="GO" id="GO:0005634">
    <property type="term" value="C:nucleus"/>
    <property type="evidence" value="ECO:0007669"/>
    <property type="project" value="UniProtKB-SubCell"/>
</dbReference>
<keyword evidence="9" id="KW-0677">Repeat</keyword>
<protein>
    <recommendedName>
        <fullName evidence="5">Elongator complex protein 2</fullName>
    </recommendedName>
</protein>
<evidence type="ECO:0000256" key="6">
    <source>
        <dbReference type="ARBA" id="ARBA00022490"/>
    </source>
</evidence>
<dbReference type="Proteomes" id="UP000682733">
    <property type="component" value="Unassembled WGS sequence"/>
</dbReference>
<comment type="caution">
    <text evidence="11">The sequence shown here is derived from an EMBL/GenBank/DDBJ whole genome shotgun (WGS) entry which is preliminary data.</text>
</comment>
<keyword evidence="8" id="KW-0819">tRNA processing</keyword>
<dbReference type="PANTHER" id="PTHR44111:SF1">
    <property type="entry name" value="ELONGATOR COMPLEX PROTEIN 2"/>
    <property type="match status" value="1"/>
</dbReference>
<dbReference type="EMBL" id="CAJNOK010045229">
    <property type="protein sequence ID" value="CAF1578042.1"/>
    <property type="molecule type" value="Genomic_DNA"/>
</dbReference>
<proteinExistence type="inferred from homology"/>
<evidence type="ECO:0000256" key="10">
    <source>
        <dbReference type="ARBA" id="ARBA00023242"/>
    </source>
</evidence>
<dbReference type="InterPro" id="IPR015943">
    <property type="entry name" value="WD40/YVTN_repeat-like_dom_sf"/>
</dbReference>
<accession>A0A8S2FWP1</accession>
<dbReference type="Pfam" id="PF00400">
    <property type="entry name" value="WD40"/>
    <property type="match status" value="1"/>
</dbReference>
<evidence type="ECO:0000256" key="8">
    <source>
        <dbReference type="ARBA" id="ARBA00022694"/>
    </source>
</evidence>
<keyword evidence="10" id="KW-0539">Nucleus</keyword>
<dbReference type="GO" id="GO:0033588">
    <property type="term" value="C:elongator holoenzyme complex"/>
    <property type="evidence" value="ECO:0007669"/>
    <property type="project" value="InterPro"/>
</dbReference>
<dbReference type="InterPro" id="IPR001680">
    <property type="entry name" value="WD40_rpt"/>
</dbReference>
<gene>
    <name evidence="11" type="ORF">OVA965_LOCUS40811</name>
    <name evidence="12" type="ORF">TMI583_LOCUS42312</name>
</gene>
<dbReference type="EMBL" id="CAJOBA010068209">
    <property type="protein sequence ID" value="CAF4376313.1"/>
    <property type="molecule type" value="Genomic_DNA"/>
</dbReference>
<dbReference type="PANTHER" id="PTHR44111">
    <property type="entry name" value="ELONGATOR COMPLEX PROTEIN 2"/>
    <property type="match status" value="1"/>
</dbReference>
<dbReference type="GO" id="GO:0002098">
    <property type="term" value="P:tRNA wobble uridine modification"/>
    <property type="evidence" value="ECO:0007669"/>
    <property type="project" value="InterPro"/>
</dbReference>
<dbReference type="Gene3D" id="2.130.10.10">
    <property type="entry name" value="YVTN repeat-like/Quinoprotein amine dehydrogenase"/>
    <property type="match status" value="1"/>
</dbReference>
<dbReference type="SUPFAM" id="SSF50978">
    <property type="entry name" value="WD40 repeat-like"/>
    <property type="match status" value="1"/>
</dbReference>
<evidence type="ECO:0000256" key="7">
    <source>
        <dbReference type="ARBA" id="ARBA00022574"/>
    </source>
</evidence>
<evidence type="ECO:0000256" key="2">
    <source>
        <dbReference type="ARBA" id="ARBA00004496"/>
    </source>
</evidence>
<keyword evidence="6" id="KW-0963">Cytoplasm</keyword>
<comment type="similarity">
    <text evidence="4">Belongs to the WD repeat ELP2 family.</text>
</comment>
<dbReference type="InterPro" id="IPR036322">
    <property type="entry name" value="WD40_repeat_dom_sf"/>
</dbReference>
<name>A0A8S2FWP1_9BILA</name>
<evidence type="ECO:0000313" key="11">
    <source>
        <dbReference type="EMBL" id="CAF1578042.1"/>
    </source>
</evidence>